<proteinExistence type="predicted"/>
<dbReference type="InterPro" id="IPR029787">
    <property type="entry name" value="Nucleotide_cyclase"/>
</dbReference>
<dbReference type="Pfam" id="PF00990">
    <property type="entry name" value="GGDEF"/>
    <property type="match status" value="1"/>
</dbReference>
<reference evidence="1" key="1">
    <citation type="submission" date="2021-01" db="EMBL/GenBank/DDBJ databases">
        <title>Draft genome sequence of Acholeplasmataceae bacterium strain Mahy22.</title>
        <authorList>
            <person name="Watanabe M."/>
            <person name="Kojima H."/>
            <person name="Fukui M."/>
        </authorList>
    </citation>
    <scope>NUCLEOTIDE SEQUENCE</scope>
    <source>
        <strain evidence="1">Mahy22</strain>
    </source>
</reference>
<dbReference type="CDD" id="cd01949">
    <property type="entry name" value="GGDEF"/>
    <property type="match status" value="1"/>
</dbReference>
<dbReference type="EMBL" id="AP024412">
    <property type="protein sequence ID" value="BCR36270.1"/>
    <property type="molecule type" value="Genomic_DNA"/>
</dbReference>
<keyword evidence="2" id="KW-1185">Reference proteome</keyword>
<protein>
    <submittedName>
        <fullName evidence="1">Uncharacterized protein</fullName>
    </submittedName>
</protein>
<sequence length="305" mass="36002">MNKKIVAELKHKYNIDFFNDMLLQKREHISFYFALDISPMKFNILYGDVTKIGFKDQPALYSHDIIPNIYLNNALAEVEGKQTFLHDLVSKVKSIQDELYFYIPLKHDNNVIWLYIGLHRVKNSTDKLVFGQVLRIYHDTPDEITYYKKTYQDPLTRLFTRETLKKHLDMLNNQSNSYGVYFDIDGFKEINDRLGHQEGDQFLKDLADYFISNWEQNVIYYRLGGDEFFIYVYNHTRDEIIKRAEKLIYDIENLNDKTKKIGVSASVGIVKVTGDNRNYHSLLDQGDQFMYQSKRKGKGHITISD</sequence>
<dbReference type="SMART" id="SM00267">
    <property type="entry name" value="GGDEF"/>
    <property type="match status" value="1"/>
</dbReference>
<dbReference type="PANTHER" id="PTHR45138">
    <property type="entry name" value="REGULATORY COMPONENTS OF SENSORY TRANSDUCTION SYSTEM"/>
    <property type="match status" value="1"/>
</dbReference>
<dbReference type="AlphaFoldDB" id="A0A7U9XUP7"/>
<dbReference type="GO" id="GO:0052621">
    <property type="term" value="F:diguanylate cyclase activity"/>
    <property type="evidence" value="ECO:0007669"/>
    <property type="project" value="TreeGrafter"/>
</dbReference>
<dbReference type="InterPro" id="IPR050469">
    <property type="entry name" value="Diguanylate_Cyclase"/>
</dbReference>
<evidence type="ECO:0000313" key="2">
    <source>
        <dbReference type="Proteomes" id="UP000620133"/>
    </source>
</evidence>
<dbReference type="RefSeq" id="WP_176238910.1">
    <property type="nucleotide sequence ID" value="NZ_AP024412.1"/>
</dbReference>
<dbReference type="NCBIfam" id="TIGR00254">
    <property type="entry name" value="GGDEF"/>
    <property type="match status" value="1"/>
</dbReference>
<accession>A0A7U9XUP7</accession>
<organism evidence="1 2">
    <name type="scientific">Mariniplasma anaerobium</name>
    <dbReference type="NCBI Taxonomy" id="2735436"/>
    <lineage>
        <taxon>Bacteria</taxon>
        <taxon>Bacillati</taxon>
        <taxon>Mycoplasmatota</taxon>
        <taxon>Mollicutes</taxon>
        <taxon>Acholeplasmatales</taxon>
        <taxon>Acholeplasmataceae</taxon>
        <taxon>Mariniplasma</taxon>
    </lineage>
</organism>
<gene>
    <name evidence="1" type="ORF">MPAN_011630</name>
</gene>
<dbReference type="Proteomes" id="UP000620133">
    <property type="component" value="Chromosome"/>
</dbReference>
<dbReference type="InterPro" id="IPR043128">
    <property type="entry name" value="Rev_trsase/Diguanyl_cyclase"/>
</dbReference>
<name>A0A7U9XUP7_9MOLU</name>
<dbReference type="PROSITE" id="PS50887">
    <property type="entry name" value="GGDEF"/>
    <property type="match status" value="1"/>
</dbReference>
<dbReference type="KEGG" id="manr:MPAN_011630"/>
<dbReference type="SUPFAM" id="SSF55073">
    <property type="entry name" value="Nucleotide cyclase"/>
    <property type="match status" value="1"/>
</dbReference>
<dbReference type="PANTHER" id="PTHR45138:SF9">
    <property type="entry name" value="DIGUANYLATE CYCLASE DGCM-RELATED"/>
    <property type="match status" value="1"/>
</dbReference>
<dbReference type="Gene3D" id="3.30.70.270">
    <property type="match status" value="1"/>
</dbReference>
<dbReference type="InterPro" id="IPR000160">
    <property type="entry name" value="GGDEF_dom"/>
</dbReference>
<evidence type="ECO:0000313" key="1">
    <source>
        <dbReference type="EMBL" id="BCR36270.1"/>
    </source>
</evidence>